<name>A0A3N2DPS4_9GAMM</name>
<sequence>MLHVMAYIYFMKAKSSAHYQREYRKRLRDQGLVKKEVWILPENAKQLAVVEKQFRRLAGEEESIGVSRMTDKTKNWTTNSLYEALQEVEIFVSGEATVELIDGVSPALHVIMTGYGDLPIFVTVVGDQIIAEAMLWSVAEVADVALFNEAVLKTHKYFPLSTISLDRIVHDSAGHSSDFYHMFGALSSTSILPNIVFEIETLASNVIHATEAYSEFLSIPVEAS</sequence>
<dbReference type="EMBL" id="RKHR01000004">
    <property type="protein sequence ID" value="ROS01803.1"/>
    <property type="molecule type" value="Genomic_DNA"/>
</dbReference>
<protein>
    <recommendedName>
        <fullName evidence="3">DUF2170 family protein</fullName>
    </recommendedName>
</protein>
<accession>A0A3N2DPS4</accession>
<dbReference type="InterPro" id="IPR019231">
    <property type="entry name" value="DUF2170"/>
</dbReference>
<gene>
    <name evidence="1" type="ORF">EDC56_2251</name>
</gene>
<dbReference type="AlphaFoldDB" id="A0A3N2DPS4"/>
<reference evidence="1 2" key="1">
    <citation type="submission" date="2018-11" db="EMBL/GenBank/DDBJ databases">
        <title>Genomic Encyclopedia of Type Strains, Phase IV (KMG-IV): sequencing the most valuable type-strain genomes for metagenomic binning, comparative biology and taxonomic classification.</title>
        <authorList>
            <person name="Goeker M."/>
        </authorList>
    </citation>
    <scope>NUCLEOTIDE SEQUENCE [LARGE SCALE GENOMIC DNA]</scope>
    <source>
        <strain evidence="1 2">DSM 100316</strain>
    </source>
</reference>
<evidence type="ECO:0000313" key="1">
    <source>
        <dbReference type="EMBL" id="ROS01803.1"/>
    </source>
</evidence>
<evidence type="ECO:0008006" key="3">
    <source>
        <dbReference type="Google" id="ProtNLM"/>
    </source>
</evidence>
<keyword evidence="2" id="KW-1185">Reference proteome</keyword>
<organism evidence="1 2">
    <name type="scientific">Sinobacterium caligoides</name>
    <dbReference type="NCBI Taxonomy" id="933926"/>
    <lineage>
        <taxon>Bacteria</taxon>
        <taxon>Pseudomonadati</taxon>
        <taxon>Pseudomonadota</taxon>
        <taxon>Gammaproteobacteria</taxon>
        <taxon>Cellvibrionales</taxon>
        <taxon>Spongiibacteraceae</taxon>
        <taxon>Sinobacterium</taxon>
    </lineage>
</organism>
<evidence type="ECO:0000313" key="2">
    <source>
        <dbReference type="Proteomes" id="UP000275394"/>
    </source>
</evidence>
<dbReference type="Pfam" id="PF09938">
    <property type="entry name" value="DUF2170"/>
    <property type="match status" value="1"/>
</dbReference>
<comment type="caution">
    <text evidence="1">The sequence shown here is derived from an EMBL/GenBank/DDBJ whole genome shotgun (WGS) entry which is preliminary data.</text>
</comment>
<dbReference type="Proteomes" id="UP000275394">
    <property type="component" value="Unassembled WGS sequence"/>
</dbReference>
<proteinExistence type="predicted"/>